<dbReference type="Gene3D" id="1.10.10.10">
    <property type="entry name" value="Winged helix-like DNA-binding domain superfamily/Winged helix DNA-binding domain"/>
    <property type="match status" value="1"/>
</dbReference>
<dbReference type="InterPro" id="IPR027417">
    <property type="entry name" value="P-loop_NTPase"/>
</dbReference>
<accession>A0A3D1JJ98</accession>
<gene>
    <name evidence="2" type="ORF">ATHL_03556</name>
    <name evidence="3" type="ORF">DEQ80_07545</name>
</gene>
<evidence type="ECO:0000313" key="3">
    <source>
        <dbReference type="EMBL" id="HCE17696.1"/>
    </source>
</evidence>
<organism evidence="3 5">
    <name type="scientific">Anaerolinea thermolimosa</name>
    <dbReference type="NCBI Taxonomy" id="229919"/>
    <lineage>
        <taxon>Bacteria</taxon>
        <taxon>Bacillati</taxon>
        <taxon>Chloroflexota</taxon>
        <taxon>Anaerolineae</taxon>
        <taxon>Anaerolineales</taxon>
        <taxon>Anaerolineaceae</taxon>
        <taxon>Anaerolinea</taxon>
    </lineage>
</organism>
<sequence length="1077" mass="122208">MNSRLPILTTKILIPRRREDILPRPRLIQLLTDWMDARLIIVAAPAGYGKTSLLVDFATTGKLPICWLSLDAYDQDLQRFCAHLIASVQRRFESFGHTSMAAIQNLDQQQISLESLASLIANDLYETTREHFAIVLDDYHLIEDSRPVTGLLNQLIQSVDENCHFIIASRTLLNLPDMPLLVARSQVAGLSFEELAFQPDEIRELWLRNFHLHLSENEVARLATETEGWITGLLLSRQARSGQTGEKKGSARVPGVGLYEYLARQVLERQPLPMQQFLLRTSLLEEFDADLCQKVIGPLTGGDNHWHELITAALHANLFIQPIGEDPVFLRYHHLFRDFLQDRMKQLYPLEAEQIQLNLARTWAERGEWERSYQVYRQLGRIEEMARLIEQAGADLIARGQITTLAEWIESLPQGVQVRPTLLSLKGAIAAINGRSEEGVSLLTEASQAFEQTGDLFNLARTLTRKATAHKLAGQYRQSLDDMRRAYEIARQLPEATAVAADALAGIGSAHFHLGNLAESQAWLVRSIEAFEQIGDEESVAKTSMQLGVVARALGDFPGAERAYRKALQYYEARGNLIWQGNVLNNLGVLQHWRGAFEDAASSFEKAVQYARIGGFIRLEAYALVSLGDLYRDLSAFEEAQDAYRQARAIALRVNDRFLTFYLDLMEASLSRQMNHTEHAQRLIESSWQAASQSGSAYQVNLCRLERGKMAASRGDYTAATTDLTEALTYFEREGRRAESMVAHLYLAVAHASLKHRDAAFSHIQKASIAALDENARTPVLVAGREVRDHLAALRTDSLFERPVGSLLALIDAFDQRIPALRRQLRRQSQMVASGPPRLIIHTLGRVQIKVNGHTLTLTDWTTQSTRDLFLLLVFHPEGLTKEEIGAILWPDASPDELKIRFKNYIYRVRRAVGKEAILFEDEIYRFNRSLDYEEDSEIFQRELDLAARSGDAEQKIHHYRAALKVYRGVFLPDLKESWALPERQRLHQRYLDALLRLGMLELERHQFDAALNCVERMLAEDACLEDAYRLGMLIHAGRGNRAGVIRLYETCTRMLQEEYGTPPSPQTQQLYQSLIR</sequence>
<keyword evidence="4" id="KW-1185">Reference proteome</keyword>
<dbReference type="InterPro" id="IPR036388">
    <property type="entry name" value="WH-like_DNA-bd_sf"/>
</dbReference>
<dbReference type="EMBL" id="DF967967">
    <property type="protein sequence ID" value="GAP08650.1"/>
    <property type="molecule type" value="Genomic_DNA"/>
</dbReference>
<dbReference type="Gene3D" id="3.40.50.300">
    <property type="entry name" value="P-loop containing nucleotide triphosphate hydrolases"/>
    <property type="match status" value="1"/>
</dbReference>
<reference evidence="2" key="1">
    <citation type="journal article" date="2015" name="Genome Announc.">
        <title>Draft Genome Sequences of Anaerolinea thermolimosa IMO-1, Bellilinea caldifistulae GOMI-1, Leptolinea tardivitalis YMTK-2, Levilinea saccharolytica KIBI-1, Longilinea arvoryzae KOME-1, Previously Described as Members of the Class Anaerolineae (Chloroflexi).</title>
        <authorList>
            <person name="Matsuura N."/>
            <person name="Tourlousse M.D."/>
            <person name="Ohashi A."/>
            <person name="Hugenholtz P."/>
            <person name="Sekiguchi Y."/>
        </authorList>
    </citation>
    <scope>NUCLEOTIDE SEQUENCE</scope>
    <source>
        <strain evidence="2">IMO-1</strain>
    </source>
</reference>
<dbReference type="Pfam" id="PF03704">
    <property type="entry name" value="BTAD"/>
    <property type="match status" value="1"/>
</dbReference>
<evidence type="ECO:0000259" key="1">
    <source>
        <dbReference type="SMART" id="SM01043"/>
    </source>
</evidence>
<dbReference type="AlphaFoldDB" id="A0A3D1JJ98"/>
<evidence type="ECO:0000313" key="2">
    <source>
        <dbReference type="EMBL" id="GAP08650.1"/>
    </source>
</evidence>
<dbReference type="Pfam" id="PF13424">
    <property type="entry name" value="TPR_12"/>
    <property type="match status" value="2"/>
</dbReference>
<dbReference type="SMART" id="SM01043">
    <property type="entry name" value="BTAD"/>
    <property type="match status" value="1"/>
</dbReference>
<dbReference type="SMART" id="SM00028">
    <property type="entry name" value="TPR"/>
    <property type="match status" value="9"/>
</dbReference>
<dbReference type="STRING" id="229919.GCA_001050195_03490"/>
<dbReference type="Proteomes" id="UP000253922">
    <property type="component" value="Unassembled WGS sequence"/>
</dbReference>
<dbReference type="Gene3D" id="1.25.40.10">
    <property type="entry name" value="Tetratricopeptide repeat domain"/>
    <property type="match status" value="3"/>
</dbReference>
<name>A0A3D1JJ98_9CHLR</name>
<dbReference type="InterPro" id="IPR051677">
    <property type="entry name" value="AfsR-DnrI-RedD_regulator"/>
</dbReference>
<reference evidence="3 5" key="3">
    <citation type="journal article" date="2018" name="Nat. Biotechnol.">
        <title>A standardized bacterial taxonomy based on genome phylogeny substantially revises the tree of life.</title>
        <authorList>
            <person name="Parks D.H."/>
            <person name="Chuvochina M."/>
            <person name="Waite D.W."/>
            <person name="Rinke C."/>
            <person name="Skarshewski A."/>
            <person name="Chaumeil P.A."/>
            <person name="Hugenholtz P."/>
        </authorList>
    </citation>
    <scope>NUCLEOTIDE SEQUENCE [LARGE SCALE GENOMIC DNA]</scope>
    <source>
        <strain evidence="3">UBA8781</strain>
    </source>
</reference>
<dbReference type="PANTHER" id="PTHR35807:SF2">
    <property type="entry name" value="TRANSCRIPTIONAL ACTIVATOR DOMAIN"/>
    <property type="match status" value="1"/>
</dbReference>
<dbReference type="InterPro" id="IPR019734">
    <property type="entry name" value="TPR_rpt"/>
</dbReference>
<dbReference type="RefSeq" id="WP_062196401.1">
    <property type="nucleotide sequence ID" value="NZ_DF967967.1"/>
</dbReference>
<dbReference type="Proteomes" id="UP000264141">
    <property type="component" value="Unassembled WGS sequence"/>
</dbReference>
<dbReference type="OrthoDB" id="134937at2"/>
<dbReference type="SUPFAM" id="SSF48452">
    <property type="entry name" value="TPR-like"/>
    <property type="match status" value="3"/>
</dbReference>
<feature type="domain" description="Bacterial transcriptional activator" evidence="1">
    <location>
        <begin position="935"/>
        <end position="1076"/>
    </location>
</feature>
<dbReference type="InterPro" id="IPR011990">
    <property type="entry name" value="TPR-like_helical_dom_sf"/>
</dbReference>
<dbReference type="PANTHER" id="PTHR35807">
    <property type="entry name" value="TRANSCRIPTIONAL REGULATOR REDD-RELATED"/>
    <property type="match status" value="1"/>
</dbReference>
<evidence type="ECO:0000313" key="5">
    <source>
        <dbReference type="Proteomes" id="UP000264141"/>
    </source>
</evidence>
<dbReference type="Pfam" id="PF25873">
    <property type="entry name" value="WHD_MalT"/>
    <property type="match status" value="1"/>
</dbReference>
<dbReference type="InterPro" id="IPR005158">
    <property type="entry name" value="BTAD"/>
</dbReference>
<dbReference type="SUPFAM" id="SSF52540">
    <property type="entry name" value="P-loop containing nucleoside triphosphate hydrolases"/>
    <property type="match status" value="1"/>
</dbReference>
<proteinExistence type="predicted"/>
<reference evidence="4" key="2">
    <citation type="submission" date="2015-07" db="EMBL/GenBank/DDBJ databases">
        <title>Draft Genome Sequences of Anaerolinea thermolimosa IMO-1, Bellilinea caldifistulae GOMI-1, Leptolinea tardivitalis YMTK-2, Levilinea saccharolytica KIBI-1,Longilinea arvoryzae KOME-1, Previously Described as Members of the Anaerolineaceae (Chloroflexi).</title>
        <authorList>
            <person name="Sekiguchi Y."/>
            <person name="Ohashi A."/>
            <person name="Matsuura N."/>
            <person name="Tourlousse M.D."/>
        </authorList>
    </citation>
    <scope>NUCLEOTIDE SEQUENCE [LARGE SCALE GENOMIC DNA]</scope>
    <source>
        <strain evidence="4">IMO-1</strain>
    </source>
</reference>
<dbReference type="InterPro" id="IPR059106">
    <property type="entry name" value="WHD_MalT"/>
</dbReference>
<dbReference type="EMBL" id="DPBP01000030">
    <property type="protein sequence ID" value="HCE17696.1"/>
    <property type="molecule type" value="Genomic_DNA"/>
</dbReference>
<evidence type="ECO:0000313" key="4">
    <source>
        <dbReference type="Proteomes" id="UP000253922"/>
    </source>
</evidence>
<protein>
    <submittedName>
        <fullName evidence="2">ATP-dependent transcriptional regulator</fullName>
    </submittedName>
</protein>